<accession>A0ABW3L2C9</accession>
<keyword evidence="2" id="KW-1185">Reference proteome</keyword>
<comment type="caution">
    <text evidence="1">The sequence shown here is derived from an EMBL/GenBank/DDBJ whole genome shotgun (WGS) entry which is preliminary data.</text>
</comment>
<dbReference type="RefSeq" id="WP_386059773.1">
    <property type="nucleotide sequence ID" value="NZ_JBHTKL010000005.1"/>
</dbReference>
<name>A0ABW3L2C9_9BACI</name>
<sequence length="230" mass="26118">MKKGGLAIILSAALVGVIAIVGVRATFGEAPAEQAKSGDSPTEQTASMWDLDIRTLVEESKAEIDRIQKNKVVVINGEEVDVTTKEMEKWMLRSYMDAKMVGAEEVSDEALVENALVAKNQRENLLEYASQEFGVEVQPEDVRAFIDSQVEQIEKGEQELKFFKELSSSLGITLNEFYYEWEYDNFAMIYVSGEVFPILQERYGREEQEDGQEYQASLREIFIKGLDEFR</sequence>
<organism evidence="1 2">
    <name type="scientific">Thalassobacillus hwangdonensis</name>
    <dbReference type="NCBI Taxonomy" id="546108"/>
    <lineage>
        <taxon>Bacteria</taxon>
        <taxon>Bacillati</taxon>
        <taxon>Bacillota</taxon>
        <taxon>Bacilli</taxon>
        <taxon>Bacillales</taxon>
        <taxon>Bacillaceae</taxon>
        <taxon>Thalassobacillus</taxon>
    </lineage>
</organism>
<protein>
    <recommendedName>
        <fullName evidence="3">SurA N-terminal domain-containing protein</fullName>
    </recommendedName>
</protein>
<dbReference type="Proteomes" id="UP001596990">
    <property type="component" value="Unassembled WGS sequence"/>
</dbReference>
<evidence type="ECO:0008006" key="3">
    <source>
        <dbReference type="Google" id="ProtNLM"/>
    </source>
</evidence>
<dbReference type="EMBL" id="JBHTKL010000005">
    <property type="protein sequence ID" value="MFD1019609.1"/>
    <property type="molecule type" value="Genomic_DNA"/>
</dbReference>
<evidence type="ECO:0000313" key="1">
    <source>
        <dbReference type="EMBL" id="MFD1019609.1"/>
    </source>
</evidence>
<reference evidence="2" key="1">
    <citation type="journal article" date="2019" name="Int. J. Syst. Evol. Microbiol.">
        <title>The Global Catalogue of Microorganisms (GCM) 10K type strain sequencing project: providing services to taxonomists for standard genome sequencing and annotation.</title>
        <authorList>
            <consortium name="The Broad Institute Genomics Platform"/>
            <consortium name="The Broad Institute Genome Sequencing Center for Infectious Disease"/>
            <person name="Wu L."/>
            <person name="Ma J."/>
        </authorList>
    </citation>
    <scope>NUCLEOTIDE SEQUENCE [LARGE SCALE GENOMIC DNA]</scope>
    <source>
        <strain evidence="2">CCUG 56607</strain>
    </source>
</reference>
<evidence type="ECO:0000313" key="2">
    <source>
        <dbReference type="Proteomes" id="UP001596990"/>
    </source>
</evidence>
<proteinExistence type="predicted"/>
<gene>
    <name evidence="1" type="ORF">ACFQ2J_10535</name>
</gene>